<keyword evidence="4 7" id="KW-1133">Transmembrane helix</keyword>
<feature type="transmembrane region" description="Helical" evidence="7">
    <location>
        <begin position="175"/>
        <end position="194"/>
    </location>
</feature>
<sequence length="211" mass="22768">MGVPRRRHVPAGRHPADHDGRDRHVPRSRLHRGPGPAALLPRPGRARRCATPSAPAPGHGSGRPGSDLLTSRVPWTAVRFAGVGVVNTAIDWALFLVLHDRLGITLANFCSSSAGMVFSFVVNGLFTFQAERLTLRQAALFVATTGAVMWVAQPLLIHGWLWVLEHLVEDGDLRLAAAKLASIACSLVLNFAAYRFVVWPITHHAEAGAGH</sequence>
<evidence type="ECO:0000256" key="4">
    <source>
        <dbReference type="ARBA" id="ARBA00022989"/>
    </source>
</evidence>
<evidence type="ECO:0000256" key="1">
    <source>
        <dbReference type="ARBA" id="ARBA00004141"/>
    </source>
</evidence>
<gene>
    <name evidence="9" type="ORF">D0Z08_12695</name>
</gene>
<comment type="caution">
    <text evidence="9">The sequence shown here is derived from an EMBL/GenBank/DDBJ whole genome shotgun (WGS) entry which is preliminary data.</text>
</comment>
<dbReference type="InterPro" id="IPR007267">
    <property type="entry name" value="GtrA_DPMS_TM"/>
</dbReference>
<name>A0A417Y259_9ACTN</name>
<reference evidence="9 10" key="1">
    <citation type="submission" date="2018-09" db="EMBL/GenBank/DDBJ databases">
        <title>Genome sequencing of Nocardioides immobilis CCTCC AB 2017083 for comparison to Nocardioides silvaticus.</title>
        <authorList>
            <person name="Li C."/>
            <person name="Wang G."/>
        </authorList>
    </citation>
    <scope>NUCLEOTIDE SEQUENCE [LARGE SCALE GENOMIC DNA]</scope>
    <source>
        <strain evidence="9 10">CCTCC AB 2017083</strain>
    </source>
</reference>
<feature type="transmembrane region" description="Helical" evidence="7">
    <location>
        <begin position="104"/>
        <end position="126"/>
    </location>
</feature>
<dbReference type="GO" id="GO:0005886">
    <property type="term" value="C:plasma membrane"/>
    <property type="evidence" value="ECO:0007669"/>
    <property type="project" value="TreeGrafter"/>
</dbReference>
<evidence type="ECO:0000256" key="3">
    <source>
        <dbReference type="ARBA" id="ARBA00022692"/>
    </source>
</evidence>
<feature type="region of interest" description="Disordered" evidence="6">
    <location>
        <begin position="1"/>
        <end position="67"/>
    </location>
</feature>
<feature type="compositionally biased region" description="Basic residues" evidence="6">
    <location>
        <begin position="1"/>
        <end position="11"/>
    </location>
</feature>
<evidence type="ECO:0000256" key="7">
    <source>
        <dbReference type="SAM" id="Phobius"/>
    </source>
</evidence>
<accession>A0A417Y259</accession>
<proteinExistence type="inferred from homology"/>
<dbReference type="AlphaFoldDB" id="A0A417Y259"/>
<evidence type="ECO:0000313" key="9">
    <source>
        <dbReference type="EMBL" id="RHW26624.1"/>
    </source>
</evidence>
<comment type="similarity">
    <text evidence="2">Belongs to the GtrA family.</text>
</comment>
<dbReference type="PANTHER" id="PTHR38459:SF1">
    <property type="entry name" value="PROPHAGE BACTOPRENOL-LINKED GLUCOSE TRANSLOCASE HOMOLOG"/>
    <property type="match status" value="1"/>
</dbReference>
<comment type="subcellular location">
    <subcellularLocation>
        <location evidence="1">Membrane</location>
        <topology evidence="1">Multi-pass membrane protein</topology>
    </subcellularLocation>
</comment>
<feature type="transmembrane region" description="Helical" evidence="7">
    <location>
        <begin position="77"/>
        <end position="98"/>
    </location>
</feature>
<dbReference type="OrthoDB" id="3192123at2"/>
<dbReference type="PANTHER" id="PTHR38459">
    <property type="entry name" value="PROPHAGE BACTOPRENOL-LINKED GLUCOSE TRANSLOCASE HOMOLOG"/>
    <property type="match status" value="1"/>
</dbReference>
<feature type="transmembrane region" description="Helical" evidence="7">
    <location>
        <begin position="138"/>
        <end position="163"/>
    </location>
</feature>
<keyword evidence="5 7" id="KW-0472">Membrane</keyword>
<evidence type="ECO:0000259" key="8">
    <source>
        <dbReference type="Pfam" id="PF04138"/>
    </source>
</evidence>
<dbReference type="InterPro" id="IPR051401">
    <property type="entry name" value="GtrA_CellWall_Glycosyl"/>
</dbReference>
<dbReference type="EMBL" id="QXGH01000016">
    <property type="protein sequence ID" value="RHW26624.1"/>
    <property type="molecule type" value="Genomic_DNA"/>
</dbReference>
<evidence type="ECO:0000313" key="10">
    <source>
        <dbReference type="Proteomes" id="UP000283644"/>
    </source>
</evidence>
<feature type="compositionally biased region" description="Low complexity" evidence="6">
    <location>
        <begin position="33"/>
        <end position="43"/>
    </location>
</feature>
<organism evidence="9 10">
    <name type="scientific">Nocardioides immobilis</name>
    <dbReference type="NCBI Taxonomy" id="2049295"/>
    <lineage>
        <taxon>Bacteria</taxon>
        <taxon>Bacillati</taxon>
        <taxon>Actinomycetota</taxon>
        <taxon>Actinomycetes</taxon>
        <taxon>Propionibacteriales</taxon>
        <taxon>Nocardioidaceae</taxon>
        <taxon>Nocardioides</taxon>
    </lineage>
</organism>
<dbReference type="Proteomes" id="UP000283644">
    <property type="component" value="Unassembled WGS sequence"/>
</dbReference>
<dbReference type="Pfam" id="PF04138">
    <property type="entry name" value="GtrA_DPMS_TM"/>
    <property type="match status" value="1"/>
</dbReference>
<protein>
    <submittedName>
        <fullName evidence="9">GtrA family protein</fullName>
    </submittedName>
</protein>
<evidence type="ECO:0000256" key="6">
    <source>
        <dbReference type="SAM" id="MobiDB-lite"/>
    </source>
</evidence>
<keyword evidence="3 7" id="KW-0812">Transmembrane</keyword>
<evidence type="ECO:0000256" key="2">
    <source>
        <dbReference type="ARBA" id="ARBA00009399"/>
    </source>
</evidence>
<feature type="compositionally biased region" description="Basic and acidic residues" evidence="6">
    <location>
        <begin position="14"/>
        <end position="25"/>
    </location>
</feature>
<feature type="domain" description="GtrA/DPMS transmembrane" evidence="8">
    <location>
        <begin position="79"/>
        <end position="199"/>
    </location>
</feature>
<dbReference type="GO" id="GO:0000271">
    <property type="term" value="P:polysaccharide biosynthetic process"/>
    <property type="evidence" value="ECO:0007669"/>
    <property type="project" value="InterPro"/>
</dbReference>
<evidence type="ECO:0000256" key="5">
    <source>
        <dbReference type="ARBA" id="ARBA00023136"/>
    </source>
</evidence>
<keyword evidence="10" id="KW-1185">Reference proteome</keyword>